<accession>X1ASD3</accession>
<dbReference type="EMBL" id="BART01003868">
    <property type="protein sequence ID" value="GAG62791.1"/>
    <property type="molecule type" value="Genomic_DNA"/>
</dbReference>
<feature type="non-terminal residue" evidence="1">
    <location>
        <position position="113"/>
    </location>
</feature>
<gene>
    <name evidence="1" type="ORF">S01H4_10230</name>
</gene>
<sequence>MPGHGFWDPYTDVAFPGGCYDHAFMQMWSFLGKNLDLNSPKVFSQIMPEVWLFVKGVKPVSSDADLKLLQDAISQHESNQYVYDHTIKMDFRDDKLPDGSSFDDLSIFARKEK</sequence>
<name>X1ASD3_9ZZZZ</name>
<proteinExistence type="predicted"/>
<evidence type="ECO:0000313" key="1">
    <source>
        <dbReference type="EMBL" id="GAG62791.1"/>
    </source>
</evidence>
<comment type="caution">
    <text evidence="1">The sequence shown here is derived from an EMBL/GenBank/DDBJ whole genome shotgun (WGS) entry which is preliminary data.</text>
</comment>
<reference evidence="1" key="1">
    <citation type="journal article" date="2014" name="Front. Microbiol.">
        <title>High frequency of phylogenetically diverse reductive dehalogenase-homologous genes in deep subseafloor sedimentary metagenomes.</title>
        <authorList>
            <person name="Kawai M."/>
            <person name="Futagami T."/>
            <person name="Toyoda A."/>
            <person name="Takaki Y."/>
            <person name="Nishi S."/>
            <person name="Hori S."/>
            <person name="Arai W."/>
            <person name="Tsubouchi T."/>
            <person name="Morono Y."/>
            <person name="Uchiyama I."/>
            <person name="Ito T."/>
            <person name="Fujiyama A."/>
            <person name="Inagaki F."/>
            <person name="Takami H."/>
        </authorList>
    </citation>
    <scope>NUCLEOTIDE SEQUENCE</scope>
    <source>
        <strain evidence="1">Expedition CK06-06</strain>
    </source>
</reference>
<dbReference type="AlphaFoldDB" id="X1ASD3"/>
<organism evidence="1">
    <name type="scientific">marine sediment metagenome</name>
    <dbReference type="NCBI Taxonomy" id="412755"/>
    <lineage>
        <taxon>unclassified sequences</taxon>
        <taxon>metagenomes</taxon>
        <taxon>ecological metagenomes</taxon>
    </lineage>
</organism>
<protein>
    <submittedName>
        <fullName evidence="1">Uncharacterized protein</fullName>
    </submittedName>
</protein>